<proteinExistence type="predicted"/>
<feature type="compositionally biased region" description="Polar residues" evidence="1">
    <location>
        <begin position="151"/>
        <end position="165"/>
    </location>
</feature>
<dbReference type="PANTHER" id="PTHR48228:SF5">
    <property type="entry name" value="ALPHA-METHYLACYL-COA RACEMASE"/>
    <property type="match status" value="1"/>
</dbReference>
<dbReference type="InterPro" id="IPR050509">
    <property type="entry name" value="CoA-transferase_III"/>
</dbReference>
<dbReference type="Proteomes" id="UP001265083">
    <property type="component" value="Unassembled WGS sequence"/>
</dbReference>
<protein>
    <submittedName>
        <fullName evidence="2">CoA transferase</fullName>
    </submittedName>
</protein>
<organism evidence="2 3">
    <name type="scientific">Gordonia westfalica</name>
    <dbReference type="NCBI Taxonomy" id="158898"/>
    <lineage>
        <taxon>Bacteria</taxon>
        <taxon>Bacillati</taxon>
        <taxon>Actinomycetota</taxon>
        <taxon>Actinomycetes</taxon>
        <taxon>Mycobacteriales</taxon>
        <taxon>Gordoniaceae</taxon>
        <taxon>Gordonia</taxon>
    </lineage>
</organism>
<dbReference type="InterPro" id="IPR023606">
    <property type="entry name" value="CoA-Trfase_III_dom_1_sf"/>
</dbReference>
<evidence type="ECO:0000313" key="2">
    <source>
        <dbReference type="EMBL" id="MDS1114967.1"/>
    </source>
</evidence>
<evidence type="ECO:0000313" key="3">
    <source>
        <dbReference type="Proteomes" id="UP001265083"/>
    </source>
</evidence>
<dbReference type="PANTHER" id="PTHR48228">
    <property type="entry name" value="SUCCINYL-COA--D-CITRAMALATE COA-TRANSFERASE"/>
    <property type="match status" value="1"/>
</dbReference>
<dbReference type="RefSeq" id="WP_310951005.1">
    <property type="nucleotide sequence ID" value="NZ_JAVLUS010000011.1"/>
</dbReference>
<reference evidence="2 3" key="1">
    <citation type="submission" date="2023-08" db="EMBL/GenBank/DDBJ databases">
        <title>Bioegradation of LLDPE and BLDPE plastic by marine bacteria from coast plastic debris.</title>
        <authorList>
            <person name="Rong Z."/>
        </authorList>
    </citation>
    <scope>NUCLEOTIDE SEQUENCE [LARGE SCALE GENOMIC DNA]</scope>
    <source>
        <strain evidence="2 3">Z-2</strain>
    </source>
</reference>
<dbReference type="Pfam" id="PF02515">
    <property type="entry name" value="CoA_transf_3"/>
    <property type="match status" value="1"/>
</dbReference>
<evidence type="ECO:0000256" key="1">
    <source>
        <dbReference type="SAM" id="MobiDB-lite"/>
    </source>
</evidence>
<dbReference type="Gene3D" id="3.30.1540.10">
    <property type="entry name" value="formyl-coa transferase, domain 3"/>
    <property type="match status" value="1"/>
</dbReference>
<keyword evidence="3" id="KW-1185">Reference proteome</keyword>
<gene>
    <name evidence="2" type="ORF">RD149_14450</name>
</gene>
<dbReference type="Gene3D" id="3.40.50.10540">
    <property type="entry name" value="Crotonobetainyl-coa:carnitine coa-transferase, domain 1"/>
    <property type="match status" value="1"/>
</dbReference>
<keyword evidence="2" id="KW-0808">Transferase</keyword>
<comment type="caution">
    <text evidence="2">The sequence shown here is derived from an EMBL/GenBank/DDBJ whole genome shotgun (WGS) entry which is preliminary data.</text>
</comment>
<feature type="region of interest" description="Disordered" evidence="1">
    <location>
        <begin position="136"/>
        <end position="165"/>
    </location>
</feature>
<dbReference type="GO" id="GO:0016740">
    <property type="term" value="F:transferase activity"/>
    <property type="evidence" value="ECO:0007669"/>
    <property type="project" value="UniProtKB-KW"/>
</dbReference>
<accession>A0ABU2GU32</accession>
<dbReference type="EMBL" id="JAVLUS010000011">
    <property type="protein sequence ID" value="MDS1114967.1"/>
    <property type="molecule type" value="Genomic_DNA"/>
</dbReference>
<dbReference type="InterPro" id="IPR044855">
    <property type="entry name" value="CoA-Trfase_III_dom3_sf"/>
</dbReference>
<name>A0ABU2GU32_9ACTN</name>
<dbReference type="SUPFAM" id="SSF89796">
    <property type="entry name" value="CoA-transferase family III (CaiB/BaiF)"/>
    <property type="match status" value="1"/>
</dbReference>
<sequence>MFVHPRLESLVRRFHRVVGPPGTNSIDSGAPFYNVYRTSDDAFMAVGAIEPHFYTRLLRGLGLADDLADTQHDRTTWPTTKALFADTVATRSRDDWTAIFAPLDACVTPVLTLDEAPQSPQMSARGTLVAVNGHVEPAPAPRYSTARANRASGSMHSNRASRPPT</sequence>
<dbReference type="InterPro" id="IPR003673">
    <property type="entry name" value="CoA-Trfase_fam_III"/>
</dbReference>